<gene>
    <name evidence="3" type="ORF">GCM10007890_22600</name>
</gene>
<sequence length="152" mass="16747">MSDSQDGEKVGPGHPPRKYRFTKGKSGDPRGRPRGSLNRETIRNLCYAELFERTLAISVGGGRKQISIVRALIRVWVQQGLNKDAAVIEKIFSYAARIAADAPEIRIAVDRAQDDDAILRRFTDALNRRSRGTQGQDSQEPPGPDQTGGSDD</sequence>
<evidence type="ECO:0000256" key="1">
    <source>
        <dbReference type="SAM" id="MobiDB-lite"/>
    </source>
</evidence>
<name>A0AA37TI32_9HYPH</name>
<dbReference type="AlphaFoldDB" id="A0AA37TI32"/>
<keyword evidence="4" id="KW-1185">Reference proteome</keyword>
<dbReference type="EMBL" id="BSPL01000014">
    <property type="protein sequence ID" value="GLS70247.1"/>
    <property type="molecule type" value="Genomic_DNA"/>
</dbReference>
<feature type="domain" description="DUF5681" evidence="2">
    <location>
        <begin position="18"/>
        <end position="96"/>
    </location>
</feature>
<dbReference type="Pfam" id="PF18932">
    <property type="entry name" value="DUF5681"/>
    <property type="match status" value="1"/>
</dbReference>
<dbReference type="InterPro" id="IPR043736">
    <property type="entry name" value="DUF5681"/>
</dbReference>
<feature type="region of interest" description="Disordered" evidence="1">
    <location>
        <begin position="1"/>
        <end position="37"/>
    </location>
</feature>
<dbReference type="Proteomes" id="UP001157440">
    <property type="component" value="Unassembled WGS sequence"/>
</dbReference>
<reference evidence="4" key="1">
    <citation type="journal article" date="2019" name="Int. J. Syst. Evol. Microbiol.">
        <title>The Global Catalogue of Microorganisms (GCM) 10K type strain sequencing project: providing services to taxonomists for standard genome sequencing and annotation.</title>
        <authorList>
            <consortium name="The Broad Institute Genomics Platform"/>
            <consortium name="The Broad Institute Genome Sequencing Center for Infectious Disease"/>
            <person name="Wu L."/>
            <person name="Ma J."/>
        </authorList>
    </citation>
    <scope>NUCLEOTIDE SEQUENCE [LARGE SCALE GENOMIC DNA]</scope>
    <source>
        <strain evidence="4">NBRC 103632</strain>
    </source>
</reference>
<accession>A0AA37TI32</accession>
<feature type="region of interest" description="Disordered" evidence="1">
    <location>
        <begin position="123"/>
        <end position="152"/>
    </location>
</feature>
<organism evidence="3 4">
    <name type="scientific">Methylobacterium tardum</name>
    <dbReference type="NCBI Taxonomy" id="374432"/>
    <lineage>
        <taxon>Bacteria</taxon>
        <taxon>Pseudomonadati</taxon>
        <taxon>Pseudomonadota</taxon>
        <taxon>Alphaproteobacteria</taxon>
        <taxon>Hyphomicrobiales</taxon>
        <taxon>Methylobacteriaceae</taxon>
        <taxon>Methylobacterium</taxon>
    </lineage>
</organism>
<proteinExistence type="predicted"/>
<evidence type="ECO:0000313" key="3">
    <source>
        <dbReference type="EMBL" id="GLS70247.1"/>
    </source>
</evidence>
<dbReference type="RefSeq" id="WP_238200168.1">
    <property type="nucleotide sequence ID" value="NZ_BPQZ01000065.1"/>
</dbReference>
<evidence type="ECO:0000313" key="4">
    <source>
        <dbReference type="Proteomes" id="UP001157440"/>
    </source>
</evidence>
<comment type="caution">
    <text evidence="3">The sequence shown here is derived from an EMBL/GenBank/DDBJ whole genome shotgun (WGS) entry which is preliminary data.</text>
</comment>
<feature type="compositionally biased region" description="Basic and acidic residues" evidence="1">
    <location>
        <begin position="1"/>
        <end position="11"/>
    </location>
</feature>
<protein>
    <recommendedName>
        <fullName evidence="2">DUF5681 domain-containing protein</fullName>
    </recommendedName>
</protein>
<evidence type="ECO:0000259" key="2">
    <source>
        <dbReference type="Pfam" id="PF18932"/>
    </source>
</evidence>